<dbReference type="Proteomes" id="UP001638806">
    <property type="component" value="Unassembled WGS sequence"/>
</dbReference>
<reference evidence="1" key="1">
    <citation type="submission" date="2024-12" db="EMBL/GenBank/DDBJ databases">
        <title>Comparative genomics and development of molecular markers within Purpureocillium lilacinum and among Purpureocillium species.</title>
        <authorList>
            <person name="Yeh Z.-Y."/>
            <person name="Ni N.-T."/>
            <person name="Lo P.-H."/>
            <person name="Mushyakhwo K."/>
            <person name="Lin C.-F."/>
            <person name="Nai Y.-S."/>
        </authorList>
    </citation>
    <scope>NUCLEOTIDE SEQUENCE</scope>
    <source>
        <strain evidence="1">NCHU-NPUST-175</strain>
    </source>
</reference>
<organism evidence="1 2">
    <name type="scientific">Purpureocillium lilacinum</name>
    <name type="common">Paecilomyces lilacinus</name>
    <dbReference type="NCBI Taxonomy" id="33203"/>
    <lineage>
        <taxon>Eukaryota</taxon>
        <taxon>Fungi</taxon>
        <taxon>Dikarya</taxon>
        <taxon>Ascomycota</taxon>
        <taxon>Pezizomycotina</taxon>
        <taxon>Sordariomycetes</taxon>
        <taxon>Hypocreomycetidae</taxon>
        <taxon>Hypocreales</taxon>
        <taxon>Ophiocordycipitaceae</taxon>
        <taxon>Purpureocillium</taxon>
    </lineage>
</organism>
<protein>
    <submittedName>
        <fullName evidence="1">Uncharacterized protein</fullName>
    </submittedName>
</protein>
<proteinExistence type="predicted"/>
<name>A0ACC4DNM2_PURLI</name>
<keyword evidence="2" id="KW-1185">Reference proteome</keyword>
<gene>
    <name evidence="1" type="ORF">ACCO45_008548</name>
</gene>
<accession>A0ACC4DNM2</accession>
<sequence>MGAPNGMDDGRKAPEHPSNFVALPPTTSIDIPGPGTAATTTTMHASALPQHSRFVCCGALSRVLPMG</sequence>
<comment type="caution">
    <text evidence="1">The sequence shown here is derived from an EMBL/GenBank/DDBJ whole genome shotgun (WGS) entry which is preliminary data.</text>
</comment>
<evidence type="ECO:0000313" key="2">
    <source>
        <dbReference type="Proteomes" id="UP001638806"/>
    </source>
</evidence>
<evidence type="ECO:0000313" key="1">
    <source>
        <dbReference type="EMBL" id="KAL3957970.1"/>
    </source>
</evidence>
<dbReference type="EMBL" id="JBGNUJ010000007">
    <property type="protein sequence ID" value="KAL3957970.1"/>
    <property type="molecule type" value="Genomic_DNA"/>
</dbReference>